<evidence type="ECO:0000256" key="6">
    <source>
        <dbReference type="ARBA" id="ARBA00023274"/>
    </source>
</evidence>
<dbReference type="FunFam" id="3.90.1170.10:FF:000001">
    <property type="entry name" value="50S ribosomal protein L16"/>
    <property type="match status" value="1"/>
</dbReference>
<organism evidence="11 12">
    <name type="scientific">Monoglobus pectinilyticus</name>
    <dbReference type="NCBI Taxonomy" id="1981510"/>
    <lineage>
        <taxon>Bacteria</taxon>
        <taxon>Bacillati</taxon>
        <taxon>Bacillota</taxon>
        <taxon>Clostridia</taxon>
        <taxon>Monoglobales</taxon>
        <taxon>Monoglobaceae</taxon>
        <taxon>Monoglobus</taxon>
    </lineage>
</organism>
<dbReference type="AlphaFoldDB" id="A0A2K9P286"/>
<dbReference type="RefSeq" id="WP_102365568.1">
    <property type="nucleotide sequence ID" value="NZ_CP020991.1"/>
</dbReference>
<dbReference type="SUPFAM" id="SSF54686">
    <property type="entry name" value="Ribosomal protein L16p/L10e"/>
    <property type="match status" value="1"/>
</dbReference>
<dbReference type="GO" id="GO:0003735">
    <property type="term" value="F:structural constituent of ribosome"/>
    <property type="evidence" value="ECO:0007669"/>
    <property type="project" value="InterPro"/>
</dbReference>
<dbReference type="PANTHER" id="PTHR12220">
    <property type="entry name" value="50S/60S RIBOSOMAL PROTEIN L16"/>
    <property type="match status" value="1"/>
</dbReference>
<evidence type="ECO:0000256" key="3">
    <source>
        <dbReference type="ARBA" id="ARBA00022730"/>
    </source>
</evidence>
<dbReference type="InterPro" id="IPR000114">
    <property type="entry name" value="Ribosomal_uL16_bact-type"/>
</dbReference>
<dbReference type="KEGG" id="mpec:B9O19_01196"/>
<keyword evidence="12" id="KW-1185">Reference proteome</keyword>
<dbReference type="GO" id="GO:0006412">
    <property type="term" value="P:translation"/>
    <property type="evidence" value="ECO:0007669"/>
    <property type="project" value="UniProtKB-UniRule"/>
</dbReference>
<comment type="function">
    <text evidence="8 10">Binds 23S rRNA and is also seen to make contacts with the A and possibly P site tRNAs.</text>
</comment>
<dbReference type="InterPro" id="IPR020798">
    <property type="entry name" value="Ribosomal_uL16_CS"/>
</dbReference>
<dbReference type="OrthoDB" id="9802589at2"/>
<evidence type="ECO:0000256" key="2">
    <source>
        <dbReference type="ARBA" id="ARBA00022555"/>
    </source>
</evidence>
<keyword evidence="2 8" id="KW-0820">tRNA-binding</keyword>
<evidence type="ECO:0000313" key="12">
    <source>
        <dbReference type="Proteomes" id="UP000235589"/>
    </source>
</evidence>
<dbReference type="InterPro" id="IPR016180">
    <property type="entry name" value="Ribosomal_uL16_dom"/>
</dbReference>
<name>A0A2K9P286_9FIRM</name>
<evidence type="ECO:0000256" key="9">
    <source>
        <dbReference type="RuleBase" id="RU004413"/>
    </source>
</evidence>
<dbReference type="PROSITE" id="PS00701">
    <property type="entry name" value="RIBOSOMAL_L16_2"/>
    <property type="match status" value="1"/>
</dbReference>
<comment type="similarity">
    <text evidence="1 8 9">Belongs to the universal ribosomal protein uL16 family.</text>
</comment>
<dbReference type="PANTHER" id="PTHR12220:SF13">
    <property type="entry name" value="LARGE RIBOSOMAL SUBUNIT PROTEIN UL16M"/>
    <property type="match status" value="1"/>
</dbReference>
<dbReference type="PRINTS" id="PR00060">
    <property type="entry name" value="RIBOSOMALL16"/>
</dbReference>
<comment type="subunit">
    <text evidence="8 10">Part of the 50S ribosomal subunit.</text>
</comment>
<dbReference type="GO" id="GO:0022625">
    <property type="term" value="C:cytosolic large ribosomal subunit"/>
    <property type="evidence" value="ECO:0007669"/>
    <property type="project" value="TreeGrafter"/>
</dbReference>
<keyword evidence="4 8" id="KW-0694">RNA-binding</keyword>
<dbReference type="GO" id="GO:0000049">
    <property type="term" value="F:tRNA binding"/>
    <property type="evidence" value="ECO:0007669"/>
    <property type="project" value="UniProtKB-KW"/>
</dbReference>
<evidence type="ECO:0000313" key="11">
    <source>
        <dbReference type="EMBL" id="AUO19357.1"/>
    </source>
</evidence>
<dbReference type="InterPro" id="IPR047873">
    <property type="entry name" value="Ribosomal_uL16"/>
</dbReference>
<dbReference type="PROSITE" id="PS00586">
    <property type="entry name" value="RIBOSOMAL_L16_1"/>
    <property type="match status" value="1"/>
</dbReference>
<dbReference type="GO" id="GO:0019843">
    <property type="term" value="F:rRNA binding"/>
    <property type="evidence" value="ECO:0007669"/>
    <property type="project" value="UniProtKB-UniRule"/>
</dbReference>
<evidence type="ECO:0000256" key="5">
    <source>
        <dbReference type="ARBA" id="ARBA00022980"/>
    </source>
</evidence>
<dbReference type="NCBIfam" id="TIGR01164">
    <property type="entry name" value="rplP_bact"/>
    <property type="match status" value="1"/>
</dbReference>
<reference evidence="11 12" key="1">
    <citation type="submission" date="2017-04" db="EMBL/GenBank/DDBJ databases">
        <title>Monoglobus pectinilyticus 14 draft genome.</title>
        <authorList>
            <person name="Kim C."/>
            <person name="Rosendale D.I."/>
            <person name="Kelly W.J."/>
            <person name="Tannock G.W."/>
            <person name="Patchett M.L."/>
            <person name="Jordens J.Z."/>
        </authorList>
    </citation>
    <scope>NUCLEOTIDE SEQUENCE [LARGE SCALE GENOMIC DNA]</scope>
    <source>
        <strain evidence="11 12">14</strain>
    </source>
</reference>
<evidence type="ECO:0000256" key="10">
    <source>
        <dbReference type="RuleBase" id="RU004414"/>
    </source>
</evidence>
<dbReference type="InterPro" id="IPR036920">
    <property type="entry name" value="Ribosomal_uL16_sf"/>
</dbReference>
<dbReference type="Pfam" id="PF00252">
    <property type="entry name" value="Ribosomal_L16"/>
    <property type="match status" value="1"/>
</dbReference>
<dbReference type="HAMAP" id="MF_01342">
    <property type="entry name" value="Ribosomal_uL16"/>
    <property type="match status" value="1"/>
</dbReference>
<keyword evidence="5 8" id="KW-0689">Ribosomal protein</keyword>
<proteinExistence type="inferred from homology"/>
<dbReference type="CDD" id="cd01433">
    <property type="entry name" value="Ribosomal_L16_L10e"/>
    <property type="match status" value="1"/>
</dbReference>
<dbReference type="Proteomes" id="UP000235589">
    <property type="component" value="Chromosome"/>
</dbReference>
<dbReference type="GeneID" id="98062602"/>
<gene>
    <name evidence="8" type="primary">rplP</name>
    <name evidence="11" type="ORF">B9O19_01196</name>
</gene>
<accession>A0A2K9P286</accession>
<protein>
    <recommendedName>
        <fullName evidence="7 8">Large ribosomal subunit protein uL16</fullName>
    </recommendedName>
</protein>
<evidence type="ECO:0000256" key="7">
    <source>
        <dbReference type="ARBA" id="ARBA00035198"/>
    </source>
</evidence>
<evidence type="ECO:0000256" key="1">
    <source>
        <dbReference type="ARBA" id="ARBA00008931"/>
    </source>
</evidence>
<dbReference type="EMBL" id="CP020991">
    <property type="protein sequence ID" value="AUO19357.1"/>
    <property type="molecule type" value="Genomic_DNA"/>
</dbReference>
<evidence type="ECO:0000256" key="8">
    <source>
        <dbReference type="HAMAP-Rule" id="MF_01342"/>
    </source>
</evidence>
<keyword evidence="3 8" id="KW-0699">rRNA-binding</keyword>
<keyword evidence="6 8" id="KW-0687">Ribonucleoprotein</keyword>
<sequence length="143" mass="16105">MLSPKRVKYRRVHRGRMKGTAHRGNKVSYGEFGIQALSPAWVTSNQIEAARVAMTRYTKRGGQVWIKIFPDKSVTKKPAETRMGKGKGAPEYWVAVVKPGRVMFEIGGVSEEVAREALRLAMHKLPMKCKFVRKADQETEGDS</sequence>
<evidence type="ECO:0000256" key="4">
    <source>
        <dbReference type="ARBA" id="ARBA00022884"/>
    </source>
</evidence>
<dbReference type="Gene3D" id="3.90.1170.10">
    <property type="entry name" value="Ribosomal protein L10e/L16"/>
    <property type="match status" value="1"/>
</dbReference>